<reference evidence="2" key="1">
    <citation type="submission" date="2021-05" db="EMBL/GenBank/DDBJ databases">
        <authorList>
            <person name="Pietrasiak N."/>
            <person name="Ward R."/>
            <person name="Stajich J.E."/>
            <person name="Kurbessoian T."/>
        </authorList>
    </citation>
    <scope>NUCLEOTIDE SEQUENCE</scope>
    <source>
        <strain evidence="2">JT2-VF2</strain>
    </source>
</reference>
<dbReference type="EMBL" id="JAHHHN010000035">
    <property type="protein sequence ID" value="MBW4565351.1"/>
    <property type="molecule type" value="Genomic_DNA"/>
</dbReference>
<name>A0A951UJR7_9NOST</name>
<dbReference type="SMART" id="SM00530">
    <property type="entry name" value="HTH_XRE"/>
    <property type="match status" value="1"/>
</dbReference>
<evidence type="ECO:0000259" key="1">
    <source>
        <dbReference type="PROSITE" id="PS50943"/>
    </source>
</evidence>
<organism evidence="2 3">
    <name type="scientific">Mojavia pulchra JT2-VF2</name>
    <dbReference type="NCBI Taxonomy" id="287848"/>
    <lineage>
        <taxon>Bacteria</taxon>
        <taxon>Bacillati</taxon>
        <taxon>Cyanobacteriota</taxon>
        <taxon>Cyanophyceae</taxon>
        <taxon>Nostocales</taxon>
        <taxon>Nostocaceae</taxon>
    </lineage>
</organism>
<gene>
    <name evidence="2" type="ORF">KME32_30555</name>
</gene>
<proteinExistence type="predicted"/>
<dbReference type="InterPro" id="IPR010982">
    <property type="entry name" value="Lambda_DNA-bd_dom_sf"/>
</dbReference>
<dbReference type="CDD" id="cd00093">
    <property type="entry name" value="HTH_XRE"/>
    <property type="match status" value="1"/>
</dbReference>
<protein>
    <submittedName>
        <fullName evidence="2">Helix-turn-helix transcriptional regulator</fullName>
    </submittedName>
</protein>
<dbReference type="PROSITE" id="PS50943">
    <property type="entry name" value="HTH_CROC1"/>
    <property type="match status" value="1"/>
</dbReference>
<dbReference type="Gene3D" id="1.10.260.40">
    <property type="entry name" value="lambda repressor-like DNA-binding domains"/>
    <property type="match status" value="1"/>
</dbReference>
<comment type="caution">
    <text evidence="2">The sequence shown here is derived from an EMBL/GenBank/DDBJ whole genome shotgun (WGS) entry which is preliminary data.</text>
</comment>
<dbReference type="Pfam" id="PF13443">
    <property type="entry name" value="HTH_26"/>
    <property type="match status" value="1"/>
</dbReference>
<dbReference type="InterPro" id="IPR001387">
    <property type="entry name" value="Cro/C1-type_HTH"/>
</dbReference>
<evidence type="ECO:0000313" key="2">
    <source>
        <dbReference type="EMBL" id="MBW4565351.1"/>
    </source>
</evidence>
<dbReference type="GO" id="GO:0003677">
    <property type="term" value="F:DNA binding"/>
    <property type="evidence" value="ECO:0007669"/>
    <property type="project" value="InterPro"/>
</dbReference>
<dbReference type="AlphaFoldDB" id="A0A951UJR7"/>
<feature type="domain" description="HTH cro/C1-type" evidence="1">
    <location>
        <begin position="7"/>
        <end position="62"/>
    </location>
</feature>
<reference evidence="2" key="2">
    <citation type="journal article" date="2022" name="Microbiol. Resour. Announc.">
        <title>Metagenome Sequencing to Explore Phylogenomics of Terrestrial Cyanobacteria.</title>
        <authorList>
            <person name="Ward R.D."/>
            <person name="Stajich J.E."/>
            <person name="Johansen J.R."/>
            <person name="Huntemann M."/>
            <person name="Clum A."/>
            <person name="Foster B."/>
            <person name="Foster B."/>
            <person name="Roux S."/>
            <person name="Palaniappan K."/>
            <person name="Varghese N."/>
            <person name="Mukherjee S."/>
            <person name="Reddy T.B.K."/>
            <person name="Daum C."/>
            <person name="Copeland A."/>
            <person name="Chen I.A."/>
            <person name="Ivanova N.N."/>
            <person name="Kyrpides N.C."/>
            <person name="Shapiro N."/>
            <person name="Eloe-Fadrosh E.A."/>
            <person name="Pietrasiak N."/>
        </authorList>
    </citation>
    <scope>NUCLEOTIDE SEQUENCE</scope>
    <source>
        <strain evidence="2">JT2-VF2</strain>
    </source>
</reference>
<accession>A0A951UJR7</accession>
<dbReference type="Proteomes" id="UP000715781">
    <property type="component" value="Unassembled WGS sequence"/>
</dbReference>
<sequence length="69" mass="8000">MDVKCKLREYMEEQDLTQQEVAARTGLSPTIIGRLYHNRFSRLDNQTVIKVCKLFNASLGEMFFIDESA</sequence>
<dbReference type="SUPFAM" id="SSF47413">
    <property type="entry name" value="lambda repressor-like DNA-binding domains"/>
    <property type="match status" value="1"/>
</dbReference>
<evidence type="ECO:0000313" key="3">
    <source>
        <dbReference type="Proteomes" id="UP000715781"/>
    </source>
</evidence>